<sequence length="97" mass="10808">MTARAVTDVMVDAATVYAEGQLSGLRMAAQIIGRHDDSDIPPELTRKVRELRCTVYHNQWMAEHASPVPMPDLPPRAELIARIAAFLDLFPGDSHER</sequence>
<evidence type="ECO:0000313" key="1">
    <source>
        <dbReference type="EMBL" id="THD06465.1"/>
    </source>
</evidence>
<dbReference type="EMBL" id="MWIO01000034">
    <property type="protein sequence ID" value="THD06465.1"/>
    <property type="molecule type" value="Genomic_DNA"/>
</dbReference>
<organism evidence="1 2">
    <name type="scientific">Rhodanobacter lindaniclasticus</name>
    <dbReference type="NCBI Taxonomy" id="75310"/>
    <lineage>
        <taxon>Bacteria</taxon>
        <taxon>Pseudomonadati</taxon>
        <taxon>Pseudomonadota</taxon>
        <taxon>Gammaproteobacteria</taxon>
        <taxon>Lysobacterales</taxon>
        <taxon>Rhodanobacteraceae</taxon>
        <taxon>Rhodanobacter</taxon>
    </lineage>
</organism>
<name>A0A4S3KDB1_9GAMM</name>
<reference evidence="1 2" key="1">
    <citation type="submission" date="2017-02" db="EMBL/GenBank/DDBJ databases">
        <title>Whole genome sequencing of Rhodanobacter lindaniclasticus DSM 17932.</title>
        <authorList>
            <person name="Kumar S."/>
            <person name="Patil P."/>
            <person name="Patil P.B."/>
        </authorList>
    </citation>
    <scope>NUCLEOTIDE SEQUENCE [LARGE SCALE GENOMIC DNA]</scope>
    <source>
        <strain evidence="1 2">DSM 17932</strain>
    </source>
</reference>
<dbReference type="RefSeq" id="WP_136259097.1">
    <property type="nucleotide sequence ID" value="NZ_MWIO01000034.1"/>
</dbReference>
<protein>
    <submittedName>
        <fullName evidence="1">Uncharacterized protein</fullName>
    </submittedName>
</protein>
<dbReference type="Proteomes" id="UP000306317">
    <property type="component" value="Unassembled WGS sequence"/>
</dbReference>
<accession>A0A4S3KDB1</accession>
<evidence type="ECO:0000313" key="2">
    <source>
        <dbReference type="Proteomes" id="UP000306317"/>
    </source>
</evidence>
<keyword evidence="2" id="KW-1185">Reference proteome</keyword>
<dbReference type="OrthoDB" id="9899829at2"/>
<gene>
    <name evidence="1" type="ORF">B1991_12910</name>
</gene>
<comment type="caution">
    <text evidence="1">The sequence shown here is derived from an EMBL/GenBank/DDBJ whole genome shotgun (WGS) entry which is preliminary data.</text>
</comment>
<proteinExistence type="predicted"/>
<dbReference type="AlphaFoldDB" id="A0A4S3KDB1"/>